<organism evidence="2 3">
    <name type="scientific">Mucilaginibacter rigui</name>
    <dbReference type="NCBI Taxonomy" id="534635"/>
    <lineage>
        <taxon>Bacteria</taxon>
        <taxon>Pseudomonadati</taxon>
        <taxon>Bacteroidota</taxon>
        <taxon>Sphingobacteriia</taxon>
        <taxon>Sphingobacteriales</taxon>
        <taxon>Sphingobacteriaceae</taxon>
        <taxon>Mucilaginibacter</taxon>
    </lineage>
</organism>
<dbReference type="PROSITE" id="PS51257">
    <property type="entry name" value="PROKAR_LIPOPROTEIN"/>
    <property type="match status" value="1"/>
</dbReference>
<evidence type="ECO:0000313" key="2">
    <source>
        <dbReference type="EMBL" id="MBD1384676.1"/>
    </source>
</evidence>
<protein>
    <recommendedName>
        <fullName evidence="1">DUF5000 domain-containing protein</fullName>
    </recommendedName>
</protein>
<dbReference type="Proteomes" id="UP000618754">
    <property type="component" value="Unassembled WGS sequence"/>
</dbReference>
<keyword evidence="3" id="KW-1185">Reference proteome</keyword>
<dbReference type="InterPro" id="IPR008979">
    <property type="entry name" value="Galactose-bd-like_sf"/>
</dbReference>
<evidence type="ECO:0000259" key="1">
    <source>
        <dbReference type="Pfam" id="PF16391"/>
    </source>
</evidence>
<accession>A0ABR7X2D0</accession>
<dbReference type="Gene3D" id="2.60.120.260">
    <property type="entry name" value="Galactose-binding domain-like"/>
    <property type="match status" value="1"/>
</dbReference>
<dbReference type="SUPFAM" id="SSF49785">
    <property type="entry name" value="Galactose-binding domain-like"/>
    <property type="match status" value="1"/>
</dbReference>
<dbReference type="RefSeq" id="WP_191174535.1">
    <property type="nucleotide sequence ID" value="NZ_JACWMW010000001.1"/>
</dbReference>
<dbReference type="InterPro" id="IPR013783">
    <property type="entry name" value="Ig-like_fold"/>
</dbReference>
<evidence type="ECO:0000313" key="3">
    <source>
        <dbReference type="Proteomes" id="UP000618754"/>
    </source>
</evidence>
<proteinExistence type="predicted"/>
<dbReference type="EMBL" id="JACWMW010000001">
    <property type="protein sequence ID" value="MBD1384676.1"/>
    <property type="molecule type" value="Genomic_DNA"/>
</dbReference>
<dbReference type="Pfam" id="PF16389">
    <property type="entry name" value="DUF4998"/>
    <property type="match status" value="1"/>
</dbReference>
<dbReference type="Gene3D" id="2.60.40.10">
    <property type="entry name" value="Immunoglobulins"/>
    <property type="match status" value="1"/>
</dbReference>
<dbReference type="InterPro" id="IPR032164">
    <property type="entry name" value="DUF5000"/>
</dbReference>
<gene>
    <name evidence="2" type="ORF">IDJ75_05250</name>
</gene>
<feature type="domain" description="DUF5000" evidence="1">
    <location>
        <begin position="267"/>
        <end position="404"/>
    </location>
</feature>
<dbReference type="Pfam" id="PF16391">
    <property type="entry name" value="DUF5000"/>
    <property type="match status" value="1"/>
</dbReference>
<name>A0ABR7X2D0_9SPHI</name>
<comment type="caution">
    <text evidence="2">The sequence shown here is derived from an EMBL/GenBank/DDBJ whole genome shotgun (WGS) entry which is preliminary data.</text>
</comment>
<sequence>MKNLFRICLFSIISIGFLSCEKKDTDFKKFLGDKEITYPGVVIKPHSKAGNLRTALVWNPSPDPSINRYVIYWNNKTDSLVVNSTNHNTADSITAIIPNLNEYIYSFTIFSYDAKGNRSIPLDINNVKVYGPVYKSGLTNRVYNAANPSTVSANGNVRLNFLQVDTLSINVSTIIKYTNRAGIETEKMLQPDSNGITLTDYRSGAPVTFSSGYVPVRGAIDTFYVDQPSVFPEITGITQCAKSLFRENKLPGDAGTYESGTSVSKLWDGSVGPQGYPNIFHSDGDHHLPHTITFDMGAVYKKLTSVEETGRNCCNNPDDFEIWGIADITNAATNLSPNDGGWPAEMQAKGWTLLKEVKRTDDGQAALKINFDAGLPPVRYIRIRVKHVTTGDSYYSNMSEMTFWNDVLN</sequence>
<reference evidence="2 3" key="1">
    <citation type="submission" date="2020-09" db="EMBL/GenBank/DDBJ databases">
        <title>Novel species of Mucilaginibacter isolated from a glacier on the Tibetan Plateau.</title>
        <authorList>
            <person name="Liu Q."/>
            <person name="Xin Y.-H."/>
        </authorList>
    </citation>
    <scope>NUCLEOTIDE SEQUENCE [LARGE SCALE GENOMIC DNA]</scope>
    <source>
        <strain evidence="2 3">CGMCC 1.13878</strain>
    </source>
</reference>